<organism evidence="1 2">
    <name type="scientific">Bifidobacterium breve MCC 1128</name>
    <dbReference type="NCBI Taxonomy" id="1365965"/>
    <lineage>
        <taxon>Bacteria</taxon>
        <taxon>Bacillati</taxon>
        <taxon>Actinomycetota</taxon>
        <taxon>Actinomycetes</taxon>
        <taxon>Bifidobacteriales</taxon>
        <taxon>Bifidobacteriaceae</taxon>
        <taxon>Bifidobacterium</taxon>
    </lineage>
</organism>
<evidence type="ECO:0000313" key="2">
    <source>
        <dbReference type="Proteomes" id="UP000037193"/>
    </source>
</evidence>
<accession>A0A0L7B6B1</accession>
<dbReference type="PATRIC" id="fig|1365965.3.peg.448"/>
<reference evidence="1 2" key="1">
    <citation type="journal article" date="2015" name="Int J Genomics">
        <title>Comparative Genomics Revealed Genetic Diversity and Species/Strain-Level Differences in Carbohydrate Metabolism of Three Probiotic Bifidobacterial Species.</title>
        <authorList>
            <person name="Odamaki T."/>
            <person name="Horigome A."/>
            <person name="Sugahara H."/>
            <person name="Hashikura N."/>
            <person name="Minami J."/>
            <person name="Xiao J.Z."/>
            <person name="Abe F."/>
        </authorList>
    </citation>
    <scope>NUCLEOTIDE SEQUENCE [LARGE SCALE GENOMIC DNA]</scope>
    <source>
        <strain evidence="1 2">MCC 1128</strain>
    </source>
</reference>
<dbReference type="Proteomes" id="UP000037193">
    <property type="component" value="Unassembled WGS sequence"/>
</dbReference>
<dbReference type="EMBL" id="AVQD01000003">
    <property type="protein sequence ID" value="KOA42999.1"/>
    <property type="molecule type" value="Genomic_DNA"/>
</dbReference>
<dbReference type="AlphaFoldDB" id="A0A0L7B6B1"/>
<name>A0A0L7B6B1_BIFBR</name>
<dbReference type="RefSeq" id="WP_052789149.1">
    <property type="nucleotide sequence ID" value="NZ_AVQD01000003.1"/>
</dbReference>
<protein>
    <submittedName>
        <fullName evidence="1">Uncharacterized protein</fullName>
    </submittedName>
</protein>
<comment type="caution">
    <text evidence="1">The sequence shown here is derived from an EMBL/GenBank/DDBJ whole genome shotgun (WGS) entry which is preliminary data.</text>
</comment>
<gene>
    <name evidence="1" type="ORF">BBM1128_02210</name>
</gene>
<evidence type="ECO:0000313" key="1">
    <source>
        <dbReference type="EMBL" id="KOA42999.1"/>
    </source>
</evidence>
<sequence length="118" mass="13696">MEITPSDQMRLLNEARGLLPQDELEHRARQILDSYTPNQQPAPQTPDSPRLIISDFLRSKGFEPMKKSALHFGSRLAENYKMKFGAYPPKHGKAYVYYEIDRPLMEETWAQIQTEDAD</sequence>
<proteinExistence type="predicted"/>